<evidence type="ECO:0000256" key="6">
    <source>
        <dbReference type="ARBA" id="ARBA00023008"/>
    </source>
</evidence>
<accession>A0A6V7VRV0</accession>
<dbReference type="PANTHER" id="PTHR10003">
    <property type="entry name" value="SUPEROXIDE DISMUTASE CU-ZN -RELATED"/>
    <property type="match status" value="1"/>
</dbReference>
<dbReference type="InterPro" id="IPR024134">
    <property type="entry name" value="SOD_Cu/Zn_/chaperone"/>
</dbReference>
<dbReference type="InterPro" id="IPR018152">
    <property type="entry name" value="SOD_Cu/Zn_BS"/>
</dbReference>
<dbReference type="InterPro" id="IPR036423">
    <property type="entry name" value="SOD-like_Cu/Zn_dom_sf"/>
</dbReference>
<comment type="similarity">
    <text evidence="1 7">Belongs to the Cu-Zn superoxide dismutase family.</text>
</comment>
<keyword evidence="3 7" id="KW-0862">Zinc</keyword>
<reference evidence="9 10" key="1">
    <citation type="submission" date="2020-08" db="EMBL/GenBank/DDBJ databases">
        <authorList>
            <person name="Koutsovoulos G."/>
            <person name="Danchin GJ E."/>
        </authorList>
    </citation>
    <scope>NUCLEOTIDE SEQUENCE [LARGE SCALE GENOMIC DNA]</scope>
</reference>
<evidence type="ECO:0000256" key="5">
    <source>
        <dbReference type="ARBA" id="ARBA00023002"/>
    </source>
</evidence>
<evidence type="ECO:0000256" key="7">
    <source>
        <dbReference type="RuleBase" id="RU000393"/>
    </source>
</evidence>
<dbReference type="AlphaFoldDB" id="A0A6V7VRV0"/>
<comment type="cofactor">
    <cofactor evidence="7">
        <name>Cu cation</name>
        <dbReference type="ChEBI" id="CHEBI:23378"/>
    </cofactor>
    <text evidence="7">Binds 1 copper ion per subunit.</text>
</comment>
<dbReference type="PROSITE" id="PS00332">
    <property type="entry name" value="SOD_CU_ZN_2"/>
    <property type="match status" value="1"/>
</dbReference>
<dbReference type="InterPro" id="IPR001424">
    <property type="entry name" value="SOD_Cu_Zn_dom"/>
</dbReference>
<keyword evidence="4" id="KW-0049">Antioxidant</keyword>
<dbReference type="Gene3D" id="2.60.40.200">
    <property type="entry name" value="Superoxide dismutase, copper/zinc binding domain"/>
    <property type="match status" value="1"/>
</dbReference>
<dbReference type="OrthoDB" id="2015551at2759"/>
<evidence type="ECO:0000256" key="4">
    <source>
        <dbReference type="ARBA" id="ARBA00022862"/>
    </source>
</evidence>
<evidence type="ECO:0000313" key="9">
    <source>
        <dbReference type="EMBL" id="CAD2177680.1"/>
    </source>
</evidence>
<dbReference type="FunFam" id="2.60.40.200:FF:000001">
    <property type="entry name" value="Superoxide dismutase [Cu-Zn]"/>
    <property type="match status" value="1"/>
</dbReference>
<protein>
    <recommendedName>
        <fullName evidence="7">Superoxide dismutase [Cu-Zn]</fullName>
        <ecNumber evidence="7">1.15.1.1</ecNumber>
    </recommendedName>
</protein>
<dbReference type="PRINTS" id="PR00068">
    <property type="entry name" value="CUZNDISMTASE"/>
</dbReference>
<comment type="function">
    <text evidence="7">Destroys radicals which are normally produced within the cells and which are toxic to biological systems.</text>
</comment>
<evidence type="ECO:0000313" key="10">
    <source>
        <dbReference type="Proteomes" id="UP000580250"/>
    </source>
</evidence>
<keyword evidence="2 7" id="KW-0479">Metal-binding</keyword>
<comment type="caution">
    <text evidence="9">The sequence shown here is derived from an EMBL/GenBank/DDBJ whole genome shotgun (WGS) entry which is preliminary data.</text>
</comment>
<keyword evidence="6 7" id="KW-0186">Copper</keyword>
<dbReference type="CDD" id="cd00305">
    <property type="entry name" value="Cu-Zn_Superoxide_Dismutase"/>
    <property type="match status" value="1"/>
</dbReference>
<dbReference type="GO" id="GO:0005507">
    <property type="term" value="F:copper ion binding"/>
    <property type="evidence" value="ECO:0007669"/>
    <property type="project" value="InterPro"/>
</dbReference>
<dbReference type="GO" id="GO:0004784">
    <property type="term" value="F:superoxide dismutase activity"/>
    <property type="evidence" value="ECO:0007669"/>
    <property type="project" value="UniProtKB-EC"/>
</dbReference>
<dbReference type="SUPFAM" id="SSF49329">
    <property type="entry name" value="Cu,Zn superoxide dismutase-like"/>
    <property type="match status" value="1"/>
</dbReference>
<evidence type="ECO:0000256" key="3">
    <source>
        <dbReference type="ARBA" id="ARBA00022833"/>
    </source>
</evidence>
<dbReference type="EC" id="1.15.1.1" evidence="7"/>
<proteinExistence type="inferred from homology"/>
<evidence type="ECO:0000256" key="2">
    <source>
        <dbReference type="ARBA" id="ARBA00022723"/>
    </source>
</evidence>
<evidence type="ECO:0000259" key="8">
    <source>
        <dbReference type="Pfam" id="PF00080"/>
    </source>
</evidence>
<comment type="cofactor">
    <cofactor evidence="7">
        <name>Zn(2+)</name>
        <dbReference type="ChEBI" id="CHEBI:29105"/>
    </cofactor>
    <text evidence="7">Binds 1 zinc ion per subunit.</text>
</comment>
<comment type="catalytic activity">
    <reaction evidence="7">
        <text>2 superoxide + 2 H(+) = H2O2 + O2</text>
        <dbReference type="Rhea" id="RHEA:20696"/>
        <dbReference type="ChEBI" id="CHEBI:15378"/>
        <dbReference type="ChEBI" id="CHEBI:15379"/>
        <dbReference type="ChEBI" id="CHEBI:16240"/>
        <dbReference type="ChEBI" id="CHEBI:18421"/>
        <dbReference type="EC" id="1.15.1.1"/>
    </reaction>
</comment>
<sequence length="164" mass="16971">MTTQVQAICVLNGDGDKNVKGTVRFSQEKEGSPTRIEGEITGLSPGLHGFHVHAYGDLTNGCVSAGPHYNPTNMTHGGPLDEVRHVGDLGNVHANEDGVAAIDFKDGKVSLVGPTAIVGRTLVVHALEDDLGRGTDDKAEESKKTGNAGPRLACGVIGLAAVPQ</sequence>
<keyword evidence="5 7" id="KW-0560">Oxidoreductase</keyword>
<dbReference type="Proteomes" id="UP000580250">
    <property type="component" value="Unassembled WGS sequence"/>
</dbReference>
<name>A0A6V7VRV0_MELEN</name>
<feature type="domain" description="Superoxide dismutase copper/zinc binding" evidence="8">
    <location>
        <begin position="19"/>
        <end position="157"/>
    </location>
</feature>
<dbReference type="Pfam" id="PF00080">
    <property type="entry name" value="Sod_Cu"/>
    <property type="match status" value="1"/>
</dbReference>
<organism evidence="9 10">
    <name type="scientific">Meloidogyne enterolobii</name>
    <name type="common">Root-knot nematode worm</name>
    <name type="synonym">Meloidogyne mayaguensis</name>
    <dbReference type="NCBI Taxonomy" id="390850"/>
    <lineage>
        <taxon>Eukaryota</taxon>
        <taxon>Metazoa</taxon>
        <taxon>Ecdysozoa</taxon>
        <taxon>Nematoda</taxon>
        <taxon>Chromadorea</taxon>
        <taxon>Rhabditida</taxon>
        <taxon>Tylenchina</taxon>
        <taxon>Tylenchomorpha</taxon>
        <taxon>Tylenchoidea</taxon>
        <taxon>Meloidogynidae</taxon>
        <taxon>Meloidogyninae</taxon>
        <taxon>Meloidogyne</taxon>
    </lineage>
</organism>
<gene>
    <name evidence="9" type="ORF">MENT_LOCUS29570</name>
</gene>
<dbReference type="PROSITE" id="PS00087">
    <property type="entry name" value="SOD_CU_ZN_1"/>
    <property type="match status" value="1"/>
</dbReference>
<evidence type="ECO:0000256" key="1">
    <source>
        <dbReference type="ARBA" id="ARBA00010457"/>
    </source>
</evidence>
<dbReference type="EMBL" id="CAJEWN010000302">
    <property type="protein sequence ID" value="CAD2177680.1"/>
    <property type="molecule type" value="Genomic_DNA"/>
</dbReference>